<dbReference type="SUPFAM" id="SSF52172">
    <property type="entry name" value="CheY-like"/>
    <property type="match status" value="1"/>
</dbReference>
<name>A0ABV3UAY9_9GAMM</name>
<feature type="domain" description="Response regulatory" evidence="8">
    <location>
        <begin position="5"/>
        <end position="121"/>
    </location>
</feature>
<keyword evidence="10" id="KW-1185">Reference proteome</keyword>
<proteinExistence type="predicted"/>
<evidence type="ECO:0000256" key="6">
    <source>
        <dbReference type="PROSITE-ProRule" id="PRU00169"/>
    </source>
</evidence>
<dbReference type="PROSITE" id="PS00622">
    <property type="entry name" value="HTH_LUXR_1"/>
    <property type="match status" value="1"/>
</dbReference>
<reference evidence="9 10" key="1">
    <citation type="submission" date="2024-07" db="EMBL/GenBank/DDBJ databases">
        <title>Genomes of novel Serratia strains from suburban soil.</title>
        <authorList>
            <person name="Markert E.X."/>
            <person name="Severe K."/>
            <person name="Severe L."/>
            <person name="Twing K.I."/>
            <person name="Ward L.M."/>
        </authorList>
    </citation>
    <scope>NUCLEOTIDE SEQUENCE [LARGE SCALE GENOMIC DNA]</scope>
    <source>
        <strain evidence="9 10">3C-UT</strain>
    </source>
</reference>
<evidence type="ECO:0000256" key="4">
    <source>
        <dbReference type="ARBA" id="ARBA00023125"/>
    </source>
</evidence>
<evidence type="ECO:0000313" key="10">
    <source>
        <dbReference type="Proteomes" id="UP001558101"/>
    </source>
</evidence>
<dbReference type="Pfam" id="PF00196">
    <property type="entry name" value="GerE"/>
    <property type="match status" value="1"/>
</dbReference>
<dbReference type="PROSITE" id="PS50043">
    <property type="entry name" value="HTH_LUXR_2"/>
    <property type="match status" value="1"/>
</dbReference>
<sequence length="210" mass="23248">MNSYRVLIVDDHQLIIHGVKNLLSAYPRYQVVGQIEDGLSIYAACREFTPDIVILDLGLPGLSGLDVIPQLCQRWPALRILVLTATQDELTASRVIRAGAMGYVLKTSSQMVLLSAITSVAAGKQYLDPCLNQFAIADLGRELKNLTLLTCREHQVLQLISEGNANRNIAELLNISIKTVETHRLNTMRKLKAHKVTELLKSAHRLGLLS</sequence>
<evidence type="ECO:0000256" key="3">
    <source>
        <dbReference type="ARBA" id="ARBA00023015"/>
    </source>
</evidence>
<comment type="caution">
    <text evidence="9">The sequence shown here is derived from an EMBL/GenBank/DDBJ whole genome shotgun (WGS) entry which is preliminary data.</text>
</comment>
<dbReference type="CDD" id="cd17535">
    <property type="entry name" value="REC_NarL-like"/>
    <property type="match status" value="1"/>
</dbReference>
<feature type="domain" description="HTH luxR-type" evidence="7">
    <location>
        <begin position="142"/>
        <end position="207"/>
    </location>
</feature>
<organism evidence="9 10">
    <name type="scientific">Serratia quinivorans</name>
    <dbReference type="NCBI Taxonomy" id="137545"/>
    <lineage>
        <taxon>Bacteria</taxon>
        <taxon>Pseudomonadati</taxon>
        <taxon>Pseudomonadota</taxon>
        <taxon>Gammaproteobacteria</taxon>
        <taxon>Enterobacterales</taxon>
        <taxon>Yersiniaceae</taxon>
        <taxon>Serratia</taxon>
    </lineage>
</organism>
<dbReference type="InterPro" id="IPR001789">
    <property type="entry name" value="Sig_transdc_resp-reg_receiver"/>
</dbReference>
<dbReference type="Gene3D" id="3.40.50.2300">
    <property type="match status" value="1"/>
</dbReference>
<dbReference type="SMART" id="SM00421">
    <property type="entry name" value="HTH_LUXR"/>
    <property type="match status" value="1"/>
</dbReference>
<accession>A0ABV3UAY9</accession>
<evidence type="ECO:0000259" key="7">
    <source>
        <dbReference type="PROSITE" id="PS50043"/>
    </source>
</evidence>
<keyword evidence="3" id="KW-0805">Transcription regulation</keyword>
<dbReference type="SUPFAM" id="SSF46894">
    <property type="entry name" value="C-terminal effector domain of the bipartite response regulators"/>
    <property type="match status" value="1"/>
</dbReference>
<keyword evidence="4" id="KW-0238">DNA-binding</keyword>
<dbReference type="InterPro" id="IPR000792">
    <property type="entry name" value="Tscrpt_reg_LuxR_C"/>
</dbReference>
<dbReference type="InterPro" id="IPR011006">
    <property type="entry name" value="CheY-like_superfamily"/>
</dbReference>
<dbReference type="PANTHER" id="PTHR43214">
    <property type="entry name" value="TWO-COMPONENT RESPONSE REGULATOR"/>
    <property type="match status" value="1"/>
</dbReference>
<dbReference type="PANTHER" id="PTHR43214:SF3">
    <property type="entry name" value="RESPONSE REGULATOR UVRY"/>
    <property type="match status" value="1"/>
</dbReference>
<dbReference type="SMART" id="SM00448">
    <property type="entry name" value="REC"/>
    <property type="match status" value="1"/>
</dbReference>
<dbReference type="InterPro" id="IPR039420">
    <property type="entry name" value="WalR-like"/>
</dbReference>
<evidence type="ECO:0000313" key="9">
    <source>
        <dbReference type="EMBL" id="MEX3170607.1"/>
    </source>
</evidence>
<dbReference type="InterPro" id="IPR016032">
    <property type="entry name" value="Sig_transdc_resp-reg_C-effctor"/>
</dbReference>
<evidence type="ECO:0000256" key="2">
    <source>
        <dbReference type="ARBA" id="ARBA00023012"/>
    </source>
</evidence>
<keyword evidence="1 6" id="KW-0597">Phosphoprotein</keyword>
<dbReference type="Proteomes" id="UP001558101">
    <property type="component" value="Unassembled WGS sequence"/>
</dbReference>
<keyword evidence="2" id="KW-0902">Two-component regulatory system</keyword>
<protein>
    <submittedName>
        <fullName evidence="9">Two component system response regulator</fullName>
    </submittedName>
</protein>
<evidence type="ECO:0000259" key="8">
    <source>
        <dbReference type="PROSITE" id="PS50110"/>
    </source>
</evidence>
<dbReference type="EMBL" id="JBFQXQ010000001">
    <property type="protein sequence ID" value="MEX3170607.1"/>
    <property type="molecule type" value="Genomic_DNA"/>
</dbReference>
<dbReference type="CDD" id="cd06170">
    <property type="entry name" value="LuxR_C_like"/>
    <property type="match status" value="1"/>
</dbReference>
<dbReference type="Pfam" id="PF00072">
    <property type="entry name" value="Response_reg"/>
    <property type="match status" value="1"/>
</dbReference>
<dbReference type="PRINTS" id="PR00038">
    <property type="entry name" value="HTHLUXR"/>
</dbReference>
<dbReference type="PROSITE" id="PS50110">
    <property type="entry name" value="RESPONSE_REGULATORY"/>
    <property type="match status" value="1"/>
</dbReference>
<feature type="modified residue" description="4-aspartylphosphate" evidence="6">
    <location>
        <position position="56"/>
    </location>
</feature>
<dbReference type="NCBIfam" id="NF011896">
    <property type="entry name" value="PRK15369.1"/>
    <property type="match status" value="1"/>
</dbReference>
<dbReference type="InterPro" id="IPR058245">
    <property type="entry name" value="NreC/VraR/RcsB-like_REC"/>
</dbReference>
<evidence type="ECO:0000256" key="1">
    <source>
        <dbReference type="ARBA" id="ARBA00022553"/>
    </source>
</evidence>
<evidence type="ECO:0000256" key="5">
    <source>
        <dbReference type="ARBA" id="ARBA00023163"/>
    </source>
</evidence>
<gene>
    <name evidence="9" type="ORF">AB4M04_00730</name>
</gene>
<dbReference type="RefSeq" id="WP_017891791.1">
    <property type="nucleotide sequence ID" value="NZ_CAMKID010000001.1"/>
</dbReference>
<keyword evidence="5" id="KW-0804">Transcription</keyword>